<evidence type="ECO:0000313" key="3">
    <source>
        <dbReference type="Proteomes" id="UP001500542"/>
    </source>
</evidence>
<evidence type="ECO:0000313" key="2">
    <source>
        <dbReference type="EMBL" id="GAA0928881.1"/>
    </source>
</evidence>
<gene>
    <name evidence="2" type="ORF">GCM10009554_10800</name>
</gene>
<feature type="domain" description="AB hydrolase-1" evidence="1">
    <location>
        <begin position="37"/>
        <end position="282"/>
    </location>
</feature>
<dbReference type="Pfam" id="PF00561">
    <property type="entry name" value="Abhydrolase_1"/>
    <property type="match status" value="1"/>
</dbReference>
<protein>
    <submittedName>
        <fullName evidence="2">Alpha/beta hydrolase</fullName>
    </submittedName>
</protein>
<dbReference type="InterPro" id="IPR000073">
    <property type="entry name" value="AB_hydrolase_1"/>
</dbReference>
<organism evidence="2 3">
    <name type="scientific">Kribbella koreensis</name>
    <dbReference type="NCBI Taxonomy" id="57909"/>
    <lineage>
        <taxon>Bacteria</taxon>
        <taxon>Bacillati</taxon>
        <taxon>Actinomycetota</taxon>
        <taxon>Actinomycetes</taxon>
        <taxon>Propionibacteriales</taxon>
        <taxon>Kribbellaceae</taxon>
        <taxon>Kribbella</taxon>
    </lineage>
</organism>
<reference evidence="3" key="1">
    <citation type="journal article" date="2019" name="Int. J. Syst. Evol. Microbiol.">
        <title>The Global Catalogue of Microorganisms (GCM) 10K type strain sequencing project: providing services to taxonomists for standard genome sequencing and annotation.</title>
        <authorList>
            <consortium name="The Broad Institute Genomics Platform"/>
            <consortium name="The Broad Institute Genome Sequencing Center for Infectious Disease"/>
            <person name="Wu L."/>
            <person name="Ma J."/>
        </authorList>
    </citation>
    <scope>NUCLEOTIDE SEQUENCE [LARGE SCALE GENOMIC DNA]</scope>
    <source>
        <strain evidence="3">JCM 10977</strain>
    </source>
</reference>
<proteinExistence type="predicted"/>
<accession>A0ABP4A1H1</accession>
<dbReference type="SUPFAM" id="SSF53474">
    <property type="entry name" value="alpha/beta-Hydrolases"/>
    <property type="match status" value="1"/>
</dbReference>
<dbReference type="Gene3D" id="3.40.50.1820">
    <property type="entry name" value="alpha/beta hydrolase"/>
    <property type="match status" value="1"/>
</dbReference>
<evidence type="ECO:0000259" key="1">
    <source>
        <dbReference type="Pfam" id="PF00561"/>
    </source>
</evidence>
<dbReference type="Proteomes" id="UP001500542">
    <property type="component" value="Unassembled WGS sequence"/>
</dbReference>
<dbReference type="InterPro" id="IPR050266">
    <property type="entry name" value="AB_hydrolase_sf"/>
</dbReference>
<dbReference type="PANTHER" id="PTHR43798:SF33">
    <property type="entry name" value="HYDROLASE, PUTATIVE (AFU_ORTHOLOGUE AFUA_2G14860)-RELATED"/>
    <property type="match status" value="1"/>
</dbReference>
<dbReference type="GO" id="GO:0016787">
    <property type="term" value="F:hydrolase activity"/>
    <property type="evidence" value="ECO:0007669"/>
    <property type="project" value="UniProtKB-KW"/>
</dbReference>
<keyword evidence="2" id="KW-0378">Hydrolase</keyword>
<keyword evidence="3" id="KW-1185">Reference proteome</keyword>
<dbReference type="RefSeq" id="WP_343965395.1">
    <property type="nucleotide sequence ID" value="NZ_BAAAHK010000003.1"/>
</dbReference>
<comment type="caution">
    <text evidence="2">The sequence shown here is derived from an EMBL/GenBank/DDBJ whole genome shotgun (WGS) entry which is preliminary data.</text>
</comment>
<name>A0ABP4A1H1_9ACTN</name>
<dbReference type="InterPro" id="IPR029058">
    <property type="entry name" value="AB_hydrolase_fold"/>
</dbReference>
<sequence>MTNLDPNPLTAGTHTIDLNGIAQRYHVHGSGPVCVAHSGGPGVFWEYLRMPLLESHLTMVYVEPIGTGGSGRLASHPDDYTRDRYVSALDGVIDRLGAGPVYLLGHSHGGFVVQRYAVTHPERLAGMILYDSAPVTGPEHGAEFMRNIDAFIARQEGNPELPQVLATVQSIPAISTDEGMTVALAGIIPLYVADYWNRREEFEPLRAMVSGTYISGVDADGVPDVIDDREVLRSITAPALVIVGRFDPICGMRWAEELNKLIPGSQLAVLEQSGHFGHLEEPEAFSVAVTSFVRV</sequence>
<dbReference type="PANTHER" id="PTHR43798">
    <property type="entry name" value="MONOACYLGLYCEROL LIPASE"/>
    <property type="match status" value="1"/>
</dbReference>
<dbReference type="EMBL" id="BAAAHK010000003">
    <property type="protein sequence ID" value="GAA0928881.1"/>
    <property type="molecule type" value="Genomic_DNA"/>
</dbReference>